<keyword evidence="2" id="KW-0472">Membrane</keyword>
<keyword evidence="2" id="KW-1133">Transmembrane helix</keyword>
<dbReference type="Proteomes" id="UP000307440">
    <property type="component" value="Unassembled WGS sequence"/>
</dbReference>
<dbReference type="InterPro" id="IPR045339">
    <property type="entry name" value="DUF6534"/>
</dbReference>
<evidence type="ECO:0000313" key="4">
    <source>
        <dbReference type="EMBL" id="TFK17454.1"/>
    </source>
</evidence>
<evidence type="ECO:0000256" key="2">
    <source>
        <dbReference type="SAM" id="Phobius"/>
    </source>
</evidence>
<protein>
    <recommendedName>
        <fullName evidence="3">DUF6534 domain-containing protein</fullName>
    </recommendedName>
</protein>
<feature type="region of interest" description="Disordered" evidence="1">
    <location>
        <begin position="316"/>
        <end position="339"/>
    </location>
</feature>
<feature type="transmembrane region" description="Helical" evidence="2">
    <location>
        <begin position="204"/>
        <end position="226"/>
    </location>
</feature>
<dbReference type="Pfam" id="PF20152">
    <property type="entry name" value="DUF6534"/>
    <property type="match status" value="1"/>
</dbReference>
<dbReference type="STRING" id="230819.A0A5C3KC08"/>
<organism evidence="4 5">
    <name type="scientific">Coprinopsis marcescibilis</name>
    <name type="common">Agaric fungus</name>
    <name type="synonym">Psathyrella marcescibilis</name>
    <dbReference type="NCBI Taxonomy" id="230819"/>
    <lineage>
        <taxon>Eukaryota</taxon>
        <taxon>Fungi</taxon>
        <taxon>Dikarya</taxon>
        <taxon>Basidiomycota</taxon>
        <taxon>Agaricomycotina</taxon>
        <taxon>Agaricomycetes</taxon>
        <taxon>Agaricomycetidae</taxon>
        <taxon>Agaricales</taxon>
        <taxon>Agaricineae</taxon>
        <taxon>Psathyrellaceae</taxon>
        <taxon>Coprinopsis</taxon>
    </lineage>
</organism>
<keyword evidence="2" id="KW-0812">Transmembrane</keyword>
<name>A0A5C3KC08_COPMA</name>
<reference evidence="4 5" key="1">
    <citation type="journal article" date="2019" name="Nat. Ecol. Evol.">
        <title>Megaphylogeny resolves global patterns of mushroom evolution.</title>
        <authorList>
            <person name="Varga T."/>
            <person name="Krizsan K."/>
            <person name="Foldi C."/>
            <person name="Dima B."/>
            <person name="Sanchez-Garcia M."/>
            <person name="Sanchez-Ramirez S."/>
            <person name="Szollosi G.J."/>
            <person name="Szarkandi J.G."/>
            <person name="Papp V."/>
            <person name="Albert L."/>
            <person name="Andreopoulos W."/>
            <person name="Angelini C."/>
            <person name="Antonin V."/>
            <person name="Barry K.W."/>
            <person name="Bougher N.L."/>
            <person name="Buchanan P."/>
            <person name="Buyck B."/>
            <person name="Bense V."/>
            <person name="Catcheside P."/>
            <person name="Chovatia M."/>
            <person name="Cooper J."/>
            <person name="Damon W."/>
            <person name="Desjardin D."/>
            <person name="Finy P."/>
            <person name="Geml J."/>
            <person name="Haridas S."/>
            <person name="Hughes K."/>
            <person name="Justo A."/>
            <person name="Karasinski D."/>
            <person name="Kautmanova I."/>
            <person name="Kiss B."/>
            <person name="Kocsube S."/>
            <person name="Kotiranta H."/>
            <person name="LaButti K.M."/>
            <person name="Lechner B.E."/>
            <person name="Liimatainen K."/>
            <person name="Lipzen A."/>
            <person name="Lukacs Z."/>
            <person name="Mihaltcheva S."/>
            <person name="Morgado L.N."/>
            <person name="Niskanen T."/>
            <person name="Noordeloos M.E."/>
            <person name="Ohm R.A."/>
            <person name="Ortiz-Santana B."/>
            <person name="Ovrebo C."/>
            <person name="Racz N."/>
            <person name="Riley R."/>
            <person name="Savchenko A."/>
            <person name="Shiryaev A."/>
            <person name="Soop K."/>
            <person name="Spirin V."/>
            <person name="Szebenyi C."/>
            <person name="Tomsovsky M."/>
            <person name="Tulloss R.E."/>
            <person name="Uehling J."/>
            <person name="Grigoriev I.V."/>
            <person name="Vagvolgyi C."/>
            <person name="Papp T."/>
            <person name="Martin F.M."/>
            <person name="Miettinen O."/>
            <person name="Hibbett D.S."/>
            <person name="Nagy L.G."/>
        </authorList>
    </citation>
    <scope>NUCLEOTIDE SEQUENCE [LARGE SCALE GENOMIC DNA]</scope>
    <source>
        <strain evidence="4 5">CBS 121175</strain>
    </source>
</reference>
<evidence type="ECO:0000313" key="5">
    <source>
        <dbReference type="Proteomes" id="UP000307440"/>
    </source>
</evidence>
<dbReference type="EMBL" id="ML210508">
    <property type="protein sequence ID" value="TFK17454.1"/>
    <property type="molecule type" value="Genomic_DNA"/>
</dbReference>
<feature type="transmembrane region" description="Helical" evidence="2">
    <location>
        <begin position="157"/>
        <end position="183"/>
    </location>
</feature>
<evidence type="ECO:0000259" key="3">
    <source>
        <dbReference type="Pfam" id="PF20152"/>
    </source>
</evidence>
<dbReference type="PANTHER" id="PTHR40465">
    <property type="entry name" value="CHROMOSOME 1, WHOLE GENOME SHOTGUN SEQUENCE"/>
    <property type="match status" value="1"/>
</dbReference>
<gene>
    <name evidence="4" type="ORF">FA15DRAFT_327149</name>
</gene>
<feature type="transmembrane region" description="Helical" evidence="2">
    <location>
        <begin position="120"/>
        <end position="145"/>
    </location>
</feature>
<proteinExistence type="predicted"/>
<accession>A0A5C3KC08</accession>
<dbReference type="PANTHER" id="PTHR40465:SF1">
    <property type="entry name" value="DUF6534 DOMAIN-CONTAINING PROTEIN"/>
    <property type="match status" value="1"/>
</dbReference>
<dbReference type="AlphaFoldDB" id="A0A5C3KC08"/>
<keyword evidence="5" id="KW-1185">Reference proteome</keyword>
<feature type="transmembrane region" description="Helical" evidence="2">
    <location>
        <begin position="232"/>
        <end position="249"/>
    </location>
</feature>
<feature type="domain" description="DUF6534" evidence="3">
    <location>
        <begin position="168"/>
        <end position="256"/>
    </location>
</feature>
<feature type="transmembrane region" description="Helical" evidence="2">
    <location>
        <begin position="16"/>
        <end position="36"/>
    </location>
</feature>
<dbReference type="OrthoDB" id="3223377at2759"/>
<sequence>MDSLIDPVLHSGPTLIGSQLCFLLMGTFLIQLYHYFTWYSGDKRRIKALVCFVALEELVSIVIIADNAWHTLIRNAVAQGTPTPSATSPANPVLNGMVAFCVQGFFAWRVYSLRQRFYDLVAVVVILLLSLLQFGASVGVTVAFIQLNNDVRNIDKLGLPIGLTLGASLACDTLITIAIVALFTRYRNAISRTGTRSILGTLTVNTIQSGALLTLFALLNVIFYYARPGDSIHLAIHWLIGRVYANVLLSSLNHRKNMRNEQEISAVNNPSLPSGAFKFSTVATNRTALVDAKSSNGAPEAIQLGTLNIVNGSREEKYPVDGRSRRSSHSLMKTQEKAHRPGVVISVSTEVDRHGDIEGGGRGFTVK</sequence>
<feature type="transmembrane region" description="Helical" evidence="2">
    <location>
        <begin position="89"/>
        <end position="108"/>
    </location>
</feature>
<feature type="transmembrane region" description="Helical" evidence="2">
    <location>
        <begin position="48"/>
        <end position="69"/>
    </location>
</feature>
<evidence type="ECO:0000256" key="1">
    <source>
        <dbReference type="SAM" id="MobiDB-lite"/>
    </source>
</evidence>